<proteinExistence type="predicted"/>
<sequence>MTSFVAQLFEPGGGVALIPFIRFVIGCLLLTCLTAFIAGVARIHMFILSFLSCGLLVSMHFFQIEFERVNNARSSSSSSQGAPPSLNPSTTKSAAAKTD</sequence>
<keyword evidence="2" id="KW-0472">Membrane</keyword>
<dbReference type="GO" id="GO:0070072">
    <property type="term" value="P:vacuolar proton-transporting V-type ATPase complex assembly"/>
    <property type="evidence" value="ECO:0007669"/>
    <property type="project" value="InterPro"/>
</dbReference>
<dbReference type="AlphaFoldDB" id="A0A7S2XRR1"/>
<dbReference type="EMBL" id="HBHQ01022804">
    <property type="protein sequence ID" value="CAD9823600.1"/>
    <property type="molecule type" value="Transcribed_RNA"/>
</dbReference>
<dbReference type="Pfam" id="PF08636">
    <property type="entry name" value="Pkr1"/>
    <property type="match status" value="1"/>
</dbReference>
<protein>
    <submittedName>
        <fullName evidence="3">Uncharacterized protein</fullName>
    </submittedName>
</protein>
<feature type="region of interest" description="Disordered" evidence="1">
    <location>
        <begin position="73"/>
        <end position="99"/>
    </location>
</feature>
<accession>A0A7S2XRR1</accession>
<gene>
    <name evidence="3" type="ORF">ASEP1449_LOCUS15434</name>
</gene>
<organism evidence="3">
    <name type="scientific">Attheya septentrionalis</name>
    <dbReference type="NCBI Taxonomy" id="420275"/>
    <lineage>
        <taxon>Eukaryota</taxon>
        <taxon>Sar</taxon>
        <taxon>Stramenopiles</taxon>
        <taxon>Ochrophyta</taxon>
        <taxon>Bacillariophyta</taxon>
        <taxon>Coscinodiscophyceae</taxon>
        <taxon>Chaetocerotophycidae</taxon>
        <taxon>Chaetocerotales</taxon>
        <taxon>Attheyaceae</taxon>
        <taxon>Attheya</taxon>
    </lineage>
</organism>
<feature type="transmembrane region" description="Helical" evidence="2">
    <location>
        <begin position="45"/>
        <end position="64"/>
    </location>
</feature>
<feature type="transmembrane region" description="Helical" evidence="2">
    <location>
        <begin position="20"/>
        <end position="38"/>
    </location>
</feature>
<keyword evidence="2" id="KW-0812">Transmembrane</keyword>
<dbReference type="InterPro" id="IPR013945">
    <property type="entry name" value="Pkr1"/>
</dbReference>
<keyword evidence="2" id="KW-1133">Transmembrane helix</keyword>
<evidence type="ECO:0000256" key="2">
    <source>
        <dbReference type="SAM" id="Phobius"/>
    </source>
</evidence>
<name>A0A7S2XRR1_9STRA</name>
<reference evidence="3" key="1">
    <citation type="submission" date="2021-01" db="EMBL/GenBank/DDBJ databases">
        <authorList>
            <person name="Corre E."/>
            <person name="Pelletier E."/>
            <person name="Niang G."/>
            <person name="Scheremetjew M."/>
            <person name="Finn R."/>
            <person name="Kale V."/>
            <person name="Holt S."/>
            <person name="Cochrane G."/>
            <person name="Meng A."/>
            <person name="Brown T."/>
            <person name="Cohen L."/>
        </authorList>
    </citation>
    <scope>NUCLEOTIDE SEQUENCE</scope>
    <source>
        <strain evidence="3">CCMP2084</strain>
    </source>
</reference>
<evidence type="ECO:0000313" key="3">
    <source>
        <dbReference type="EMBL" id="CAD9823600.1"/>
    </source>
</evidence>
<evidence type="ECO:0000256" key="1">
    <source>
        <dbReference type="SAM" id="MobiDB-lite"/>
    </source>
</evidence>